<name>A0ABD2C0C5_VESSQ</name>
<protein>
    <submittedName>
        <fullName evidence="1">General odorant-binding protein 56d-like isoform X1</fullName>
    </submittedName>
</protein>
<dbReference type="Gene3D" id="1.10.238.20">
    <property type="entry name" value="Pheromone/general odorant binding protein domain"/>
    <property type="match status" value="1"/>
</dbReference>
<dbReference type="InterPro" id="IPR006170">
    <property type="entry name" value="PBP/GOBP"/>
</dbReference>
<dbReference type="Pfam" id="PF01395">
    <property type="entry name" value="PBP_GOBP"/>
    <property type="match status" value="1"/>
</dbReference>
<evidence type="ECO:0000313" key="2">
    <source>
        <dbReference type="Proteomes" id="UP001607302"/>
    </source>
</evidence>
<dbReference type="SMART" id="SM00708">
    <property type="entry name" value="PhBP"/>
    <property type="match status" value="1"/>
</dbReference>
<accession>A0ABD2C0C5</accession>
<gene>
    <name evidence="1" type="ORF">V1478_001999</name>
</gene>
<reference evidence="1 2" key="1">
    <citation type="journal article" date="2024" name="Ann. Entomol. Soc. Am.">
        <title>Genomic analyses of the southern and eastern yellowjacket wasps (Hymenoptera: Vespidae) reveal evolutionary signatures of social life.</title>
        <authorList>
            <person name="Catto M.A."/>
            <person name="Caine P.B."/>
            <person name="Orr S.E."/>
            <person name="Hunt B.G."/>
            <person name="Goodisman M.A.D."/>
        </authorList>
    </citation>
    <scope>NUCLEOTIDE SEQUENCE [LARGE SCALE GENOMIC DNA]</scope>
    <source>
        <strain evidence="1">233</strain>
        <tissue evidence="1">Head and thorax</tissue>
    </source>
</reference>
<comment type="caution">
    <text evidence="1">The sequence shown here is derived from an EMBL/GenBank/DDBJ whole genome shotgun (WGS) entry which is preliminary data.</text>
</comment>
<dbReference type="SUPFAM" id="SSF47565">
    <property type="entry name" value="Insect pheromone/odorant-binding proteins"/>
    <property type="match status" value="1"/>
</dbReference>
<proteinExistence type="predicted"/>
<dbReference type="EMBL" id="JAUDFV010000027">
    <property type="protein sequence ID" value="KAL2737913.1"/>
    <property type="molecule type" value="Genomic_DNA"/>
</dbReference>
<sequence length="110" mass="13029">MQRQIDRLPFKGELESLKKLKIGDFDQDDPRVKCYVRCFMMKNGILDDNDQWMNLRKTLQHLPESIQESSWEIFLRCKSVPGDNLCDKAFQVARCYIKLQPVILQFVSFV</sequence>
<dbReference type="InterPro" id="IPR036728">
    <property type="entry name" value="PBP_GOBP_sf"/>
</dbReference>
<organism evidence="1 2">
    <name type="scientific">Vespula squamosa</name>
    <name type="common">Southern yellow jacket</name>
    <name type="synonym">Wasp</name>
    <dbReference type="NCBI Taxonomy" id="30214"/>
    <lineage>
        <taxon>Eukaryota</taxon>
        <taxon>Metazoa</taxon>
        <taxon>Ecdysozoa</taxon>
        <taxon>Arthropoda</taxon>
        <taxon>Hexapoda</taxon>
        <taxon>Insecta</taxon>
        <taxon>Pterygota</taxon>
        <taxon>Neoptera</taxon>
        <taxon>Endopterygota</taxon>
        <taxon>Hymenoptera</taxon>
        <taxon>Apocrita</taxon>
        <taxon>Aculeata</taxon>
        <taxon>Vespoidea</taxon>
        <taxon>Vespidae</taxon>
        <taxon>Vespinae</taxon>
        <taxon>Vespula</taxon>
    </lineage>
</organism>
<dbReference type="CDD" id="cd23992">
    <property type="entry name" value="PBP_GOBP"/>
    <property type="match status" value="1"/>
</dbReference>
<evidence type="ECO:0000313" key="1">
    <source>
        <dbReference type="EMBL" id="KAL2737913.1"/>
    </source>
</evidence>
<keyword evidence="2" id="KW-1185">Reference proteome</keyword>
<dbReference type="Proteomes" id="UP001607302">
    <property type="component" value="Unassembled WGS sequence"/>
</dbReference>
<dbReference type="AlphaFoldDB" id="A0ABD2C0C5"/>